<dbReference type="InterPro" id="IPR050267">
    <property type="entry name" value="Anti-sigma-factor_SerPK"/>
</dbReference>
<accession>A0A2M8M5J5</accession>
<dbReference type="RefSeq" id="WP_100200895.1">
    <property type="nucleotide sequence ID" value="NZ_PGGW01000014.1"/>
</dbReference>
<dbReference type="GO" id="GO:0004674">
    <property type="term" value="F:protein serine/threonine kinase activity"/>
    <property type="evidence" value="ECO:0007669"/>
    <property type="project" value="UniProtKB-KW"/>
</dbReference>
<evidence type="ECO:0000259" key="2">
    <source>
        <dbReference type="Pfam" id="PF13581"/>
    </source>
</evidence>
<proteinExistence type="predicted"/>
<dbReference type="Pfam" id="PF13581">
    <property type="entry name" value="HATPase_c_2"/>
    <property type="match status" value="1"/>
</dbReference>
<dbReference type="PANTHER" id="PTHR35526">
    <property type="entry name" value="ANTI-SIGMA-F FACTOR RSBW-RELATED"/>
    <property type="match status" value="1"/>
</dbReference>
<keyword evidence="1" id="KW-0723">Serine/threonine-protein kinase</keyword>
<reference evidence="3 4" key="1">
    <citation type="submission" date="2017-11" db="EMBL/GenBank/DDBJ databases">
        <title>Streptomyces carmine sp. nov., a novel actinomycete isolated from Sophora alopecuroides in Xinjiang, China.</title>
        <authorList>
            <person name="Wang Y."/>
            <person name="Luo X."/>
            <person name="Wan C."/>
            <person name="Zhang L."/>
        </authorList>
    </citation>
    <scope>NUCLEOTIDE SEQUENCE [LARGE SCALE GENOMIC DNA]</scope>
    <source>
        <strain evidence="3 4">TRM SA0054</strain>
    </source>
</reference>
<evidence type="ECO:0000313" key="4">
    <source>
        <dbReference type="Proteomes" id="UP000230407"/>
    </source>
</evidence>
<name>A0A2M8M5J5_9ACTN</name>
<gene>
    <name evidence="3" type="ORF">CUT44_04865</name>
</gene>
<dbReference type="Gene3D" id="3.30.565.10">
    <property type="entry name" value="Histidine kinase-like ATPase, C-terminal domain"/>
    <property type="match status" value="1"/>
</dbReference>
<dbReference type="CDD" id="cd16936">
    <property type="entry name" value="HATPase_RsbW-like"/>
    <property type="match status" value="1"/>
</dbReference>
<dbReference type="InterPro" id="IPR003594">
    <property type="entry name" value="HATPase_dom"/>
</dbReference>
<dbReference type="EMBL" id="PGGW01000014">
    <property type="protein sequence ID" value="PJE99473.1"/>
    <property type="molecule type" value="Genomic_DNA"/>
</dbReference>
<feature type="domain" description="Histidine kinase/HSP90-like ATPase" evidence="2">
    <location>
        <begin position="26"/>
        <end position="135"/>
    </location>
</feature>
<organism evidence="3 4">
    <name type="scientific">Streptomyces carminius</name>
    <dbReference type="NCBI Taxonomy" id="2665496"/>
    <lineage>
        <taxon>Bacteria</taxon>
        <taxon>Bacillati</taxon>
        <taxon>Actinomycetota</taxon>
        <taxon>Actinomycetes</taxon>
        <taxon>Kitasatosporales</taxon>
        <taxon>Streptomycetaceae</taxon>
        <taxon>Streptomyces</taxon>
    </lineage>
</organism>
<evidence type="ECO:0000313" key="3">
    <source>
        <dbReference type="EMBL" id="PJE99473.1"/>
    </source>
</evidence>
<keyword evidence="1" id="KW-0418">Kinase</keyword>
<dbReference type="Proteomes" id="UP000230407">
    <property type="component" value="Unassembled WGS sequence"/>
</dbReference>
<keyword evidence="4" id="KW-1185">Reference proteome</keyword>
<comment type="caution">
    <text evidence="3">The sequence shown here is derived from an EMBL/GenBank/DDBJ whole genome shotgun (WGS) entry which is preliminary data.</text>
</comment>
<dbReference type="InterPro" id="IPR036890">
    <property type="entry name" value="HATPase_C_sf"/>
</dbReference>
<dbReference type="PANTHER" id="PTHR35526:SF3">
    <property type="entry name" value="ANTI-SIGMA-F FACTOR RSBW"/>
    <property type="match status" value="1"/>
</dbReference>
<dbReference type="AlphaFoldDB" id="A0A2M8M5J5"/>
<keyword evidence="1" id="KW-0808">Transferase</keyword>
<evidence type="ECO:0000256" key="1">
    <source>
        <dbReference type="ARBA" id="ARBA00022527"/>
    </source>
</evidence>
<dbReference type="SUPFAM" id="SSF55874">
    <property type="entry name" value="ATPase domain of HSP90 chaperone/DNA topoisomerase II/histidine kinase"/>
    <property type="match status" value="1"/>
</dbReference>
<protein>
    <recommendedName>
        <fullName evidence="2">Histidine kinase/HSP90-like ATPase domain-containing protein</fullName>
    </recommendedName>
</protein>
<sequence>MTVTTVDRPATAVYRLTAPAIVTTPRVAREAVVAWLRAAGHGDALREDARVLVSEVVTNAVVHTAAPRLTLEAEITDAGVRVRVWDGDQRGIPRPRQRCADDDEESGRGLRLVEALSHTWGVTWTGGVEPAGKRVWFELRAAPRGAGT</sequence>